<dbReference type="PROSITE" id="PS00332">
    <property type="entry name" value="SOD_CU_ZN_2"/>
    <property type="match status" value="1"/>
</dbReference>
<keyword evidence="1" id="KW-0186">Copper</keyword>
<dbReference type="Proteomes" id="UP000695022">
    <property type="component" value="Unplaced"/>
</dbReference>
<comment type="function">
    <text evidence="1">Destroys radicals which are normally produced within the cells and which are toxic to biological systems.</text>
</comment>
<keyword evidence="1" id="KW-0479">Metal-binding</keyword>
<dbReference type="SUPFAM" id="SSF49329">
    <property type="entry name" value="Cu,Zn superoxide dismutase-like"/>
    <property type="match status" value="1"/>
</dbReference>
<keyword evidence="4" id="KW-1185">Reference proteome</keyword>
<reference evidence="5" key="1">
    <citation type="submission" date="2025-08" db="UniProtKB">
        <authorList>
            <consortium name="RefSeq"/>
        </authorList>
    </citation>
    <scope>IDENTIFICATION</scope>
</reference>
<comment type="cofactor">
    <cofactor evidence="1">
        <name>Zn(2+)</name>
        <dbReference type="ChEBI" id="CHEBI:29105"/>
    </cofactor>
    <text evidence="1">Binds 1 zinc ion per subunit.</text>
</comment>
<dbReference type="GeneID" id="106818515"/>
<keyword evidence="1" id="KW-0560">Oxidoreductase</keyword>
<dbReference type="InterPro" id="IPR001424">
    <property type="entry name" value="SOD_Cu_Zn_dom"/>
</dbReference>
<evidence type="ECO:0000259" key="3">
    <source>
        <dbReference type="Pfam" id="PF00080"/>
    </source>
</evidence>
<comment type="similarity">
    <text evidence="1">Belongs to the Cu-Zn superoxide dismutase family.</text>
</comment>
<evidence type="ECO:0000313" key="5">
    <source>
        <dbReference type="RefSeq" id="XP_014678703.1"/>
    </source>
</evidence>
<evidence type="ECO:0000256" key="2">
    <source>
        <dbReference type="SAM" id="MobiDB-lite"/>
    </source>
</evidence>
<dbReference type="InterPro" id="IPR036423">
    <property type="entry name" value="SOD-like_Cu/Zn_dom_sf"/>
</dbReference>
<sequence length="86" mass="8793">MIALVESATEGRHTGDLGNIEADDDGVATVDIKDARIQLCGAQSIVGRALVVHADEDDLGTVNSAASRKTGNAGDRLGCCVIGITQ</sequence>
<dbReference type="EC" id="1.15.1.1" evidence="1"/>
<dbReference type="InterPro" id="IPR018152">
    <property type="entry name" value="SOD_Cu/Zn_BS"/>
</dbReference>
<dbReference type="InterPro" id="IPR024134">
    <property type="entry name" value="SOD_Cu/Zn_/chaperone"/>
</dbReference>
<keyword evidence="1" id="KW-0862">Zinc</keyword>
<feature type="domain" description="Superoxide dismutase copper/zinc binding" evidence="3">
    <location>
        <begin position="9"/>
        <end position="82"/>
    </location>
</feature>
<organism evidence="4 5">
    <name type="scientific">Priapulus caudatus</name>
    <name type="common">Priapulid worm</name>
    <dbReference type="NCBI Taxonomy" id="37621"/>
    <lineage>
        <taxon>Eukaryota</taxon>
        <taxon>Metazoa</taxon>
        <taxon>Ecdysozoa</taxon>
        <taxon>Scalidophora</taxon>
        <taxon>Priapulida</taxon>
        <taxon>Priapulimorpha</taxon>
        <taxon>Priapulimorphida</taxon>
        <taxon>Priapulidae</taxon>
        <taxon>Priapulus</taxon>
    </lineage>
</organism>
<comment type="cofactor">
    <cofactor evidence="1">
        <name>Cu cation</name>
        <dbReference type="ChEBI" id="CHEBI:23378"/>
    </cofactor>
    <text evidence="1">Binds 1 copper ion per subunit.</text>
</comment>
<name>A0ABM1F2N2_PRICU</name>
<dbReference type="Pfam" id="PF00080">
    <property type="entry name" value="Sod_Cu"/>
    <property type="match status" value="1"/>
</dbReference>
<gene>
    <name evidence="5" type="primary">LOC106818515</name>
</gene>
<accession>A0ABM1F2N2</accession>
<protein>
    <recommendedName>
        <fullName evidence="1">Superoxide dismutase [Cu-Zn]</fullName>
        <ecNumber evidence="1">1.15.1.1</ecNumber>
    </recommendedName>
</protein>
<feature type="region of interest" description="Disordered" evidence="2">
    <location>
        <begin position="1"/>
        <end position="20"/>
    </location>
</feature>
<proteinExistence type="inferred from homology"/>
<dbReference type="PRINTS" id="PR00068">
    <property type="entry name" value="CUZNDISMTASE"/>
</dbReference>
<evidence type="ECO:0000256" key="1">
    <source>
        <dbReference type="RuleBase" id="RU000393"/>
    </source>
</evidence>
<evidence type="ECO:0000313" key="4">
    <source>
        <dbReference type="Proteomes" id="UP000695022"/>
    </source>
</evidence>
<dbReference type="Gene3D" id="2.60.40.200">
    <property type="entry name" value="Superoxide dismutase, copper/zinc binding domain"/>
    <property type="match status" value="1"/>
</dbReference>
<comment type="catalytic activity">
    <reaction evidence="1">
        <text>2 superoxide + 2 H(+) = H2O2 + O2</text>
        <dbReference type="Rhea" id="RHEA:20696"/>
        <dbReference type="ChEBI" id="CHEBI:15378"/>
        <dbReference type="ChEBI" id="CHEBI:15379"/>
        <dbReference type="ChEBI" id="CHEBI:16240"/>
        <dbReference type="ChEBI" id="CHEBI:18421"/>
        <dbReference type="EC" id="1.15.1.1"/>
    </reaction>
</comment>
<dbReference type="PANTHER" id="PTHR10003">
    <property type="entry name" value="SUPEROXIDE DISMUTASE CU-ZN -RELATED"/>
    <property type="match status" value="1"/>
</dbReference>
<dbReference type="RefSeq" id="XP_014678703.1">
    <property type="nucleotide sequence ID" value="XM_014823217.1"/>
</dbReference>